<evidence type="ECO:0000256" key="1">
    <source>
        <dbReference type="SAM" id="Phobius"/>
    </source>
</evidence>
<dbReference type="KEGG" id="ccp:CHC_T00001387001"/>
<dbReference type="GeneID" id="17319520"/>
<evidence type="ECO:0000313" key="3">
    <source>
        <dbReference type="Proteomes" id="UP000012073"/>
    </source>
</evidence>
<organism evidence="2 3">
    <name type="scientific">Chondrus crispus</name>
    <name type="common">Carrageen Irish moss</name>
    <name type="synonym">Polymorpha crispa</name>
    <dbReference type="NCBI Taxonomy" id="2769"/>
    <lineage>
        <taxon>Eukaryota</taxon>
        <taxon>Rhodophyta</taxon>
        <taxon>Florideophyceae</taxon>
        <taxon>Rhodymeniophycidae</taxon>
        <taxon>Gigartinales</taxon>
        <taxon>Gigartinaceae</taxon>
        <taxon>Chondrus</taxon>
    </lineage>
</organism>
<keyword evidence="3" id="KW-1185">Reference proteome</keyword>
<dbReference type="OrthoDB" id="4384at2759"/>
<reference evidence="3" key="1">
    <citation type="journal article" date="2013" name="Proc. Natl. Acad. Sci. U.S.A.">
        <title>Genome structure and metabolic features in the red seaweed Chondrus crispus shed light on evolution of the Archaeplastida.</title>
        <authorList>
            <person name="Collen J."/>
            <person name="Porcel B."/>
            <person name="Carre W."/>
            <person name="Ball S.G."/>
            <person name="Chaparro C."/>
            <person name="Tonon T."/>
            <person name="Barbeyron T."/>
            <person name="Michel G."/>
            <person name="Noel B."/>
            <person name="Valentin K."/>
            <person name="Elias M."/>
            <person name="Artiguenave F."/>
            <person name="Arun A."/>
            <person name="Aury J.M."/>
            <person name="Barbosa-Neto J.F."/>
            <person name="Bothwell J.H."/>
            <person name="Bouget F.Y."/>
            <person name="Brillet L."/>
            <person name="Cabello-Hurtado F."/>
            <person name="Capella-Gutierrez S."/>
            <person name="Charrier B."/>
            <person name="Cladiere L."/>
            <person name="Cock J.M."/>
            <person name="Coelho S.M."/>
            <person name="Colleoni C."/>
            <person name="Czjzek M."/>
            <person name="Da Silva C."/>
            <person name="Delage L."/>
            <person name="Denoeud F."/>
            <person name="Deschamps P."/>
            <person name="Dittami S.M."/>
            <person name="Gabaldon T."/>
            <person name="Gachon C.M."/>
            <person name="Groisillier A."/>
            <person name="Herve C."/>
            <person name="Jabbari K."/>
            <person name="Katinka M."/>
            <person name="Kloareg B."/>
            <person name="Kowalczyk N."/>
            <person name="Labadie K."/>
            <person name="Leblanc C."/>
            <person name="Lopez P.J."/>
            <person name="McLachlan D.H."/>
            <person name="Meslet-Cladiere L."/>
            <person name="Moustafa A."/>
            <person name="Nehr Z."/>
            <person name="Nyvall Collen P."/>
            <person name="Panaud O."/>
            <person name="Partensky F."/>
            <person name="Poulain J."/>
            <person name="Rensing S.A."/>
            <person name="Rousvoal S."/>
            <person name="Samson G."/>
            <person name="Symeonidi A."/>
            <person name="Weissenbach J."/>
            <person name="Zambounis A."/>
            <person name="Wincker P."/>
            <person name="Boyen C."/>
        </authorList>
    </citation>
    <scope>NUCLEOTIDE SEQUENCE [LARGE SCALE GENOMIC DNA]</scope>
    <source>
        <strain evidence="3">cv. Stackhouse</strain>
    </source>
</reference>
<protein>
    <submittedName>
        <fullName evidence="2">Uncharacterized protein</fullName>
    </submittedName>
</protein>
<dbReference type="RefSeq" id="XP_005711825.1">
    <property type="nucleotide sequence ID" value="XM_005711768.1"/>
</dbReference>
<feature type="transmembrane region" description="Helical" evidence="1">
    <location>
        <begin position="57"/>
        <end position="79"/>
    </location>
</feature>
<dbReference type="Gramene" id="CDF32160">
    <property type="protein sequence ID" value="CDF32160"/>
    <property type="gene ID" value="CHC_T00001387001"/>
</dbReference>
<evidence type="ECO:0000313" key="2">
    <source>
        <dbReference type="EMBL" id="CDF32160.1"/>
    </source>
</evidence>
<proteinExistence type="predicted"/>
<gene>
    <name evidence="2" type="ORF">CHC_T00001387001</name>
</gene>
<sequence length="96" mass="10135">MVGAGSSSGSAAAGFYTAMPASETDGETFDGEADFDDYEEWDFAEMFSTASKNVKKYIFQPFVVGAAAAFGMSVGYAMFDATAAMFTRKGPSSKSR</sequence>
<keyword evidence="1" id="KW-1133">Transmembrane helix</keyword>
<keyword evidence="1" id="KW-0472">Membrane</keyword>
<name>R7Q3U8_CHOCR</name>
<dbReference type="AlphaFoldDB" id="R7Q3U8"/>
<keyword evidence="1" id="KW-0812">Transmembrane</keyword>
<dbReference type="EMBL" id="HG001459">
    <property type="protein sequence ID" value="CDF32160.1"/>
    <property type="molecule type" value="Genomic_DNA"/>
</dbReference>
<accession>R7Q3U8</accession>
<dbReference type="Proteomes" id="UP000012073">
    <property type="component" value="Unassembled WGS sequence"/>
</dbReference>